<dbReference type="InterPro" id="IPR003675">
    <property type="entry name" value="Rce1/LyrA-like_dom"/>
</dbReference>
<evidence type="ECO:0000313" key="4">
    <source>
        <dbReference type="Proteomes" id="UP000605361"/>
    </source>
</evidence>
<dbReference type="EMBL" id="JADOGI010000290">
    <property type="protein sequence ID" value="MBF8193500.1"/>
    <property type="molecule type" value="Genomic_DNA"/>
</dbReference>
<name>A0A931AKN4_9ACTN</name>
<feature type="transmembrane region" description="Helical" evidence="1">
    <location>
        <begin position="52"/>
        <end position="75"/>
    </location>
</feature>
<protein>
    <submittedName>
        <fullName evidence="3">CPBP family intramembrane metalloprotease</fullName>
    </submittedName>
</protein>
<feature type="transmembrane region" description="Helical" evidence="1">
    <location>
        <begin position="24"/>
        <end position="45"/>
    </location>
</feature>
<keyword evidence="1" id="KW-0812">Transmembrane</keyword>
<sequence length="251" mass="26010">MAVDTPDETSTGRTWPKAPEWPEVLAGGAVYVVSLVLVAVLLPLVENAAAAGVVGLVVSGAMGLIAFAVAVLIRIRGLAAFGIRRAKPRHFAFAVAVLIRIRGLAAFGIRRAKPRHFVVAAVLGFAAYLLGTIVAVIHMHVSGDTQNVQTSYQAAAAAGWCSLVLALVAGAIITPLGEEAFFRGVLANALFARYHAWLAVVASAAVFAVAHGINPVLPVAFVVGVLAALLFRWSGSIWPGVVLHGVNNATA</sequence>
<comment type="caution">
    <text evidence="3">The sequence shown here is derived from an EMBL/GenBank/DDBJ whole genome shotgun (WGS) entry which is preliminary data.</text>
</comment>
<feature type="domain" description="CAAX prenyl protease 2/Lysostaphin resistance protein A-like" evidence="2">
    <location>
        <begin position="162"/>
        <end position="249"/>
    </location>
</feature>
<evidence type="ECO:0000256" key="1">
    <source>
        <dbReference type="SAM" id="Phobius"/>
    </source>
</evidence>
<dbReference type="Proteomes" id="UP000605361">
    <property type="component" value="Unassembled WGS sequence"/>
</dbReference>
<dbReference type="InterPro" id="IPR052710">
    <property type="entry name" value="CAAX_protease"/>
</dbReference>
<keyword evidence="1" id="KW-1133">Transmembrane helix</keyword>
<dbReference type="RefSeq" id="WP_195902363.1">
    <property type="nucleotide sequence ID" value="NZ_JADOGI010000290.1"/>
</dbReference>
<dbReference type="GO" id="GO:0004175">
    <property type="term" value="F:endopeptidase activity"/>
    <property type="evidence" value="ECO:0007669"/>
    <property type="project" value="UniProtKB-ARBA"/>
</dbReference>
<feature type="non-terminal residue" evidence="3">
    <location>
        <position position="251"/>
    </location>
</feature>
<keyword evidence="3" id="KW-0482">Metalloprotease</keyword>
<feature type="transmembrane region" description="Helical" evidence="1">
    <location>
        <begin position="185"/>
        <end position="210"/>
    </location>
</feature>
<evidence type="ECO:0000259" key="2">
    <source>
        <dbReference type="Pfam" id="PF02517"/>
    </source>
</evidence>
<dbReference type="GO" id="GO:0080120">
    <property type="term" value="P:CAAX-box protein maturation"/>
    <property type="evidence" value="ECO:0007669"/>
    <property type="project" value="UniProtKB-ARBA"/>
</dbReference>
<gene>
    <name evidence="3" type="ORF">ITP53_49075</name>
</gene>
<keyword evidence="3" id="KW-0378">Hydrolase</keyword>
<reference evidence="3" key="1">
    <citation type="submission" date="2020-11" db="EMBL/GenBank/DDBJ databases">
        <title>Whole-genome analyses of Nonomuraea sp. K274.</title>
        <authorList>
            <person name="Veyisoglu A."/>
        </authorList>
    </citation>
    <scope>NUCLEOTIDE SEQUENCE</scope>
    <source>
        <strain evidence="3">K274</strain>
    </source>
</reference>
<keyword evidence="3" id="KW-0645">Protease</keyword>
<keyword evidence="1" id="KW-0472">Membrane</keyword>
<evidence type="ECO:0000313" key="3">
    <source>
        <dbReference type="EMBL" id="MBF8193500.1"/>
    </source>
</evidence>
<dbReference type="Pfam" id="PF02517">
    <property type="entry name" value="Rce1-like"/>
    <property type="match status" value="1"/>
</dbReference>
<proteinExistence type="predicted"/>
<feature type="transmembrane region" description="Helical" evidence="1">
    <location>
        <begin position="116"/>
        <end position="140"/>
    </location>
</feature>
<keyword evidence="4" id="KW-1185">Reference proteome</keyword>
<dbReference type="PANTHER" id="PTHR36435:SF1">
    <property type="entry name" value="CAAX AMINO TERMINAL PROTEASE FAMILY PROTEIN"/>
    <property type="match status" value="1"/>
</dbReference>
<feature type="transmembrane region" description="Helical" evidence="1">
    <location>
        <begin position="152"/>
        <end position="173"/>
    </location>
</feature>
<dbReference type="PANTHER" id="PTHR36435">
    <property type="entry name" value="SLR1288 PROTEIN"/>
    <property type="match status" value="1"/>
</dbReference>
<dbReference type="AlphaFoldDB" id="A0A931AKN4"/>
<feature type="transmembrane region" description="Helical" evidence="1">
    <location>
        <begin position="216"/>
        <end position="233"/>
    </location>
</feature>
<organism evidence="3 4">
    <name type="scientific">Nonomuraea cypriaca</name>
    <dbReference type="NCBI Taxonomy" id="1187855"/>
    <lineage>
        <taxon>Bacteria</taxon>
        <taxon>Bacillati</taxon>
        <taxon>Actinomycetota</taxon>
        <taxon>Actinomycetes</taxon>
        <taxon>Streptosporangiales</taxon>
        <taxon>Streptosporangiaceae</taxon>
        <taxon>Nonomuraea</taxon>
    </lineage>
</organism>
<accession>A0A931AKN4</accession>
<dbReference type="GO" id="GO:0008237">
    <property type="term" value="F:metallopeptidase activity"/>
    <property type="evidence" value="ECO:0007669"/>
    <property type="project" value="UniProtKB-KW"/>
</dbReference>